<evidence type="ECO:0000313" key="2">
    <source>
        <dbReference type="Proteomes" id="UP000051298"/>
    </source>
</evidence>
<proteinExistence type="predicted"/>
<dbReference type="EMBL" id="CYRX01000026">
    <property type="protein sequence ID" value="CUH60639.1"/>
    <property type="molecule type" value="Genomic_DNA"/>
</dbReference>
<sequence>MFQEVLRLVLRHGYYDPEPIPVTVVPDDAGLFMASGLVIRASDRGWHILTDRDDFPEEITLDLVAKRSDLLTVTQGAQWQRVPIIEALIDDDFPVLDTNSPPTLPRDPKGALVLAQLRVALNEVARVVELRFMPILAHWAYHIVGEGAEVSEVYDPDGVVEFAALPSTTLPDGRQVTVLCSTRALPARARAPYRFALQIPGPFGPQTLIPVLPAPGPDFVSLADPGSAAPRFQSNIYVSIA</sequence>
<gene>
    <name evidence="1" type="ORF">THS5294_01935</name>
</gene>
<dbReference type="Proteomes" id="UP000051298">
    <property type="component" value="Unassembled WGS sequence"/>
</dbReference>
<organism evidence="1 2">
    <name type="scientific">Thalassobacter stenotrophicus</name>
    <dbReference type="NCBI Taxonomy" id="266809"/>
    <lineage>
        <taxon>Bacteria</taxon>
        <taxon>Pseudomonadati</taxon>
        <taxon>Pseudomonadota</taxon>
        <taxon>Alphaproteobacteria</taxon>
        <taxon>Rhodobacterales</taxon>
        <taxon>Roseobacteraceae</taxon>
        <taxon>Thalassobacter</taxon>
    </lineage>
</organism>
<dbReference type="AlphaFoldDB" id="A0A0P1FI44"/>
<evidence type="ECO:0000313" key="1">
    <source>
        <dbReference type="EMBL" id="CUH60639.1"/>
    </source>
</evidence>
<name>A0A0P1FI44_9RHOB</name>
<dbReference type="RefSeq" id="WP_058123564.1">
    <property type="nucleotide sequence ID" value="NZ_CYRX01000026.1"/>
</dbReference>
<reference evidence="1 2" key="1">
    <citation type="submission" date="2015-09" db="EMBL/GenBank/DDBJ databases">
        <authorList>
            <consortium name="Swine Surveillance"/>
        </authorList>
    </citation>
    <scope>NUCLEOTIDE SEQUENCE [LARGE SCALE GENOMIC DNA]</scope>
    <source>
        <strain evidence="1 2">CECT 5294</strain>
    </source>
</reference>
<protein>
    <submittedName>
        <fullName evidence="1">Uncharacterized protein</fullName>
    </submittedName>
</protein>
<accession>A0A0P1FI44</accession>